<dbReference type="EMBL" id="JACBGI020000033">
    <property type="protein sequence ID" value="MBF6058943.1"/>
    <property type="molecule type" value="Genomic_DNA"/>
</dbReference>
<dbReference type="SUPFAM" id="SSF46626">
    <property type="entry name" value="Cytochrome c"/>
    <property type="match status" value="1"/>
</dbReference>
<evidence type="ECO:0000259" key="5">
    <source>
        <dbReference type="PROSITE" id="PS51007"/>
    </source>
</evidence>
<evidence type="ECO:0000256" key="4">
    <source>
        <dbReference type="PROSITE-ProRule" id="PRU00433"/>
    </source>
</evidence>
<sequence>MHKNNHRKWYRPAGMAMISLAGSLLLTGCFDSSSQDNEINSGIYFDISTVDYSAVTVDASAADLAPGARLLASQCAECHGTYGVAVRDWPDLWGSGRQISNWMKLYQDLNYEDNMMHVHALGYTEDEVNLLKTYYPKIEYSGAQ</sequence>
<proteinExistence type="predicted"/>
<evidence type="ECO:0000256" key="1">
    <source>
        <dbReference type="ARBA" id="ARBA00022617"/>
    </source>
</evidence>
<evidence type="ECO:0000256" key="3">
    <source>
        <dbReference type="ARBA" id="ARBA00023004"/>
    </source>
</evidence>
<feature type="domain" description="Cytochrome c" evidence="5">
    <location>
        <begin position="62"/>
        <end position="139"/>
    </location>
</feature>
<dbReference type="InterPro" id="IPR009056">
    <property type="entry name" value="Cyt_c-like_dom"/>
</dbReference>
<reference evidence="6 7" key="1">
    <citation type="submission" date="2020-11" db="EMBL/GenBank/DDBJ databases">
        <title>Sulfur oxidizing isolate from Hospital Hole Sinkhole.</title>
        <authorList>
            <person name="Scott K.M."/>
        </authorList>
    </citation>
    <scope>NUCLEOTIDE SEQUENCE [LARGE SCALE GENOMIC DNA]</scope>
    <source>
        <strain evidence="6 7">HH1</strain>
    </source>
</reference>
<name>A0ABS0C0S7_9GAMM</name>
<organism evidence="6 7">
    <name type="scientific">Thiomicrorhabdus heinhorstiae</name>
    <dbReference type="NCBI Taxonomy" id="2748010"/>
    <lineage>
        <taxon>Bacteria</taxon>
        <taxon>Pseudomonadati</taxon>
        <taxon>Pseudomonadota</taxon>
        <taxon>Gammaproteobacteria</taxon>
        <taxon>Thiotrichales</taxon>
        <taxon>Piscirickettsiaceae</taxon>
        <taxon>Thiomicrorhabdus</taxon>
    </lineage>
</organism>
<keyword evidence="7" id="KW-1185">Reference proteome</keyword>
<keyword evidence="1 4" id="KW-0349">Heme</keyword>
<dbReference type="PROSITE" id="PS51257">
    <property type="entry name" value="PROKAR_LIPOPROTEIN"/>
    <property type="match status" value="1"/>
</dbReference>
<protein>
    <recommendedName>
        <fullName evidence="5">Cytochrome c domain-containing protein</fullName>
    </recommendedName>
</protein>
<keyword evidence="2 4" id="KW-0479">Metal-binding</keyword>
<keyword evidence="3 4" id="KW-0408">Iron</keyword>
<evidence type="ECO:0000313" key="7">
    <source>
        <dbReference type="Proteomes" id="UP001193680"/>
    </source>
</evidence>
<dbReference type="PROSITE" id="PS51007">
    <property type="entry name" value="CYTC"/>
    <property type="match status" value="1"/>
</dbReference>
<dbReference type="RefSeq" id="WP_185979087.1">
    <property type="nucleotide sequence ID" value="NZ_JACBGI020000033.1"/>
</dbReference>
<dbReference type="InterPro" id="IPR036909">
    <property type="entry name" value="Cyt_c-like_dom_sf"/>
</dbReference>
<gene>
    <name evidence="6" type="ORF">H8792_011365</name>
</gene>
<comment type="caution">
    <text evidence="6">The sequence shown here is derived from an EMBL/GenBank/DDBJ whole genome shotgun (WGS) entry which is preliminary data.</text>
</comment>
<dbReference type="Gene3D" id="1.10.760.10">
    <property type="entry name" value="Cytochrome c-like domain"/>
    <property type="match status" value="1"/>
</dbReference>
<dbReference type="Proteomes" id="UP001193680">
    <property type="component" value="Unassembled WGS sequence"/>
</dbReference>
<evidence type="ECO:0000256" key="2">
    <source>
        <dbReference type="ARBA" id="ARBA00022723"/>
    </source>
</evidence>
<accession>A0ABS0C0S7</accession>
<evidence type="ECO:0000313" key="6">
    <source>
        <dbReference type="EMBL" id="MBF6058943.1"/>
    </source>
</evidence>